<comment type="function">
    <text evidence="1">Involved in the transposition of the insertion sequence IS5.</text>
</comment>
<evidence type="ECO:0000256" key="5">
    <source>
        <dbReference type="ARBA" id="ARBA00023172"/>
    </source>
</evidence>
<dbReference type="STRING" id="307486.GCA_000807215_02642"/>
<comment type="caution">
    <text evidence="8">The sequence shown here is derived from an EMBL/GenBank/DDBJ whole genome shotgun (WGS) entry which is preliminary data.</text>
</comment>
<reference evidence="8 9" key="1">
    <citation type="submission" date="2019-07" db="EMBL/GenBank/DDBJ databases">
        <title>Tepidimonas taiwanensis I1-1 draft genome.</title>
        <authorList>
            <person name="Da Costa M.S."/>
            <person name="Froufe H.J.C."/>
            <person name="Egas C."/>
            <person name="Albuquerque L."/>
        </authorList>
    </citation>
    <scope>NUCLEOTIDE SEQUENCE [LARGE SCALE GENOMIC DNA]</scope>
    <source>
        <strain evidence="8 9">I1-1</strain>
    </source>
</reference>
<name>A0A554X683_9BURK</name>
<dbReference type="Pfam" id="PF05598">
    <property type="entry name" value="DUF772"/>
    <property type="match status" value="1"/>
</dbReference>
<evidence type="ECO:0000259" key="6">
    <source>
        <dbReference type="Pfam" id="PF01609"/>
    </source>
</evidence>
<accession>A0A554X683</accession>
<feature type="domain" description="Transposase InsH N-terminal" evidence="7">
    <location>
        <begin position="17"/>
        <end position="113"/>
    </location>
</feature>
<dbReference type="PANTHER" id="PTHR35604:SF2">
    <property type="entry name" value="TRANSPOSASE INSH FOR INSERTION SEQUENCE ELEMENT IS5A-RELATED"/>
    <property type="match status" value="1"/>
</dbReference>
<dbReference type="OrthoDB" id="9774608at2"/>
<keyword evidence="9" id="KW-1185">Reference proteome</keyword>
<sequence>MKQLSLASVPAFERRSKTIRRRVFLEQMNRVVPWAELVAIIEPHAPKPGPKGGRPPFAVQTLLRIHCLQQWFNLSDPAMEEALYDMPLMREFAGIDIGVDVVPDESTILRFRHLLEAHDLQRAIFERINALLRAQGLMLQEGTVVDATLIAAPSSTKNRAGQRDPEMRQTKKGNQWYFGMKGHAGVDADSGLIHTVVATAANVHDVTQAPHLLHGNETDVWADSGYRGVDKREETQGLNVRWHVAMRPGQRRALNNSTLLGQVQQALEHVKARIRARGEHPFYVIKRLFGFATCPYRGLKKNAAKLTMCAALANLYMVRRKLLILSTG</sequence>
<dbReference type="GO" id="GO:0006313">
    <property type="term" value="P:DNA transposition"/>
    <property type="evidence" value="ECO:0007669"/>
    <property type="project" value="InterPro"/>
</dbReference>
<dbReference type="PANTHER" id="PTHR35604">
    <property type="entry name" value="TRANSPOSASE INSH FOR INSERTION SEQUENCE ELEMENT IS5A-RELATED"/>
    <property type="match status" value="1"/>
</dbReference>
<dbReference type="InterPro" id="IPR002559">
    <property type="entry name" value="Transposase_11"/>
</dbReference>
<dbReference type="RefSeq" id="WP_043702493.1">
    <property type="nucleotide sequence ID" value="NZ_CP083911.1"/>
</dbReference>
<proteinExistence type="inferred from homology"/>
<dbReference type="Pfam" id="PF01609">
    <property type="entry name" value="DDE_Tnp_1"/>
    <property type="match status" value="1"/>
</dbReference>
<protein>
    <submittedName>
        <fullName evidence="8">Transposase DDE domain protein</fullName>
    </submittedName>
</protein>
<organism evidence="8 9">
    <name type="scientific">Tepidimonas taiwanensis</name>
    <dbReference type="NCBI Taxonomy" id="307486"/>
    <lineage>
        <taxon>Bacteria</taxon>
        <taxon>Pseudomonadati</taxon>
        <taxon>Pseudomonadota</taxon>
        <taxon>Betaproteobacteria</taxon>
        <taxon>Burkholderiales</taxon>
        <taxon>Tepidimonas</taxon>
    </lineage>
</organism>
<dbReference type="NCBIfam" id="NF033581">
    <property type="entry name" value="transpos_IS5_4"/>
    <property type="match status" value="1"/>
</dbReference>
<evidence type="ECO:0000256" key="1">
    <source>
        <dbReference type="ARBA" id="ARBA00003544"/>
    </source>
</evidence>
<evidence type="ECO:0000256" key="4">
    <source>
        <dbReference type="ARBA" id="ARBA00023125"/>
    </source>
</evidence>
<gene>
    <name evidence="8" type="ORF">Ttaiw_01512</name>
</gene>
<evidence type="ECO:0000256" key="3">
    <source>
        <dbReference type="ARBA" id="ARBA00022578"/>
    </source>
</evidence>
<dbReference type="InterPro" id="IPR047959">
    <property type="entry name" value="Transpos_IS5"/>
</dbReference>
<keyword evidence="3" id="KW-0815">Transposition</keyword>
<keyword evidence="5" id="KW-0233">DNA recombination</keyword>
<dbReference type="GO" id="GO:0003677">
    <property type="term" value="F:DNA binding"/>
    <property type="evidence" value="ECO:0007669"/>
    <property type="project" value="UniProtKB-KW"/>
</dbReference>
<feature type="domain" description="Transposase IS4-like" evidence="6">
    <location>
        <begin position="141"/>
        <end position="315"/>
    </location>
</feature>
<comment type="similarity">
    <text evidence="2">Belongs to the transposase 11 family.</text>
</comment>
<dbReference type="Proteomes" id="UP000317763">
    <property type="component" value="Unassembled WGS sequence"/>
</dbReference>
<dbReference type="InterPro" id="IPR008490">
    <property type="entry name" value="Transposase_InsH_N"/>
</dbReference>
<dbReference type="GO" id="GO:0004803">
    <property type="term" value="F:transposase activity"/>
    <property type="evidence" value="ECO:0007669"/>
    <property type="project" value="InterPro"/>
</dbReference>
<keyword evidence="4" id="KW-0238">DNA-binding</keyword>
<evidence type="ECO:0000313" key="9">
    <source>
        <dbReference type="Proteomes" id="UP000317763"/>
    </source>
</evidence>
<evidence type="ECO:0000259" key="7">
    <source>
        <dbReference type="Pfam" id="PF05598"/>
    </source>
</evidence>
<evidence type="ECO:0000313" key="8">
    <source>
        <dbReference type="EMBL" id="TSE31338.1"/>
    </source>
</evidence>
<dbReference type="EMBL" id="VJOM01000015">
    <property type="protein sequence ID" value="TSE31338.1"/>
    <property type="molecule type" value="Genomic_DNA"/>
</dbReference>
<dbReference type="AlphaFoldDB" id="A0A554X683"/>
<evidence type="ECO:0000256" key="2">
    <source>
        <dbReference type="ARBA" id="ARBA00010075"/>
    </source>
</evidence>